<accession>A0A344J8G8</accession>
<dbReference type="PANTHER" id="PTHR23419:SF8">
    <property type="entry name" value="FI09726P"/>
    <property type="match status" value="1"/>
</dbReference>
<reference evidence="3" key="1">
    <citation type="submission" date="2018-05" db="EMBL/GenBank/DDBJ databases">
        <title>Luteimonas pekinense sp. nov., isolated from human Meibomian gland secretions, Beijing, China.</title>
        <authorList>
            <person name="Wen T."/>
            <person name="Bai H."/>
            <person name="Lv H."/>
        </authorList>
    </citation>
    <scope>NUCLEOTIDE SEQUENCE [LARGE SCALE GENOMIC DNA]</scope>
    <source>
        <strain evidence="3">83-4</strain>
    </source>
</reference>
<name>A0A344J8G8_9GAMM</name>
<sequence>MSVLICFSTCPDADSAGRIATALVDERLAACVNVVPGLRSTYRWQGEVTRDDELLLIIKTSHDRFDALRERLPMLHPHELPELVAVEAADGLAAYLDWVRAETRPAP</sequence>
<dbReference type="AlphaFoldDB" id="A0A344J8G8"/>
<dbReference type="Gene3D" id="3.30.70.120">
    <property type="match status" value="1"/>
</dbReference>
<gene>
    <name evidence="2" type="ORF">DCD74_12225</name>
</gene>
<dbReference type="SUPFAM" id="SSF54913">
    <property type="entry name" value="GlnB-like"/>
    <property type="match status" value="1"/>
</dbReference>
<dbReference type="PANTHER" id="PTHR23419">
    <property type="entry name" value="DIVALENT CATION TOLERANCE CUTA-RELATED"/>
    <property type="match status" value="1"/>
</dbReference>
<evidence type="ECO:0000313" key="2">
    <source>
        <dbReference type="EMBL" id="AXA85328.1"/>
    </source>
</evidence>
<proteinExistence type="inferred from homology"/>
<dbReference type="GO" id="GO:0005507">
    <property type="term" value="F:copper ion binding"/>
    <property type="evidence" value="ECO:0007669"/>
    <property type="project" value="TreeGrafter"/>
</dbReference>
<evidence type="ECO:0000256" key="1">
    <source>
        <dbReference type="ARBA" id="ARBA00010169"/>
    </source>
</evidence>
<dbReference type="GO" id="GO:0010038">
    <property type="term" value="P:response to metal ion"/>
    <property type="evidence" value="ECO:0007669"/>
    <property type="project" value="InterPro"/>
</dbReference>
<comment type="similarity">
    <text evidence="1">Belongs to the CutA family.</text>
</comment>
<protein>
    <submittedName>
        <fullName evidence="2">Divalent-cation tolerance protein CutA</fullName>
    </submittedName>
</protein>
<dbReference type="Pfam" id="PF03091">
    <property type="entry name" value="CutA1"/>
    <property type="match status" value="1"/>
</dbReference>
<dbReference type="EMBL" id="CP029556">
    <property type="protein sequence ID" value="AXA85328.1"/>
    <property type="molecule type" value="Genomic_DNA"/>
</dbReference>
<keyword evidence="3" id="KW-1185">Reference proteome</keyword>
<dbReference type="RefSeq" id="WP_112927533.1">
    <property type="nucleotide sequence ID" value="NZ_CP029556.1"/>
</dbReference>
<dbReference type="OrthoDB" id="37622at2"/>
<dbReference type="InterPro" id="IPR015867">
    <property type="entry name" value="N-reg_PII/ATP_PRibTrfase_C"/>
</dbReference>
<dbReference type="InterPro" id="IPR011322">
    <property type="entry name" value="N-reg_PII-like_a/b"/>
</dbReference>
<dbReference type="InterPro" id="IPR004323">
    <property type="entry name" value="Ion_tolerance_CutA"/>
</dbReference>
<evidence type="ECO:0000313" key="3">
    <source>
        <dbReference type="Proteomes" id="UP000251842"/>
    </source>
</evidence>
<dbReference type="KEGG" id="lue:DCD74_12225"/>
<organism evidence="2 3">
    <name type="scientific">Solilutibacter oculi</name>
    <dbReference type="NCBI Taxonomy" id="2698682"/>
    <lineage>
        <taxon>Bacteria</taxon>
        <taxon>Pseudomonadati</taxon>
        <taxon>Pseudomonadota</taxon>
        <taxon>Gammaproteobacteria</taxon>
        <taxon>Lysobacterales</taxon>
        <taxon>Lysobacteraceae</taxon>
        <taxon>Solilutibacter</taxon>
    </lineage>
</organism>
<dbReference type="Proteomes" id="UP000251842">
    <property type="component" value="Chromosome"/>
</dbReference>